<protein>
    <submittedName>
        <fullName evidence="5">Sulfatase</fullName>
    </submittedName>
</protein>
<keyword evidence="2" id="KW-0479">Metal-binding</keyword>
<dbReference type="InterPro" id="IPR024607">
    <property type="entry name" value="Sulfatase_CS"/>
</dbReference>
<keyword evidence="3" id="KW-0378">Hydrolase</keyword>
<dbReference type="EMBL" id="BMPP01000015">
    <property type="protein sequence ID" value="GGK35736.1"/>
    <property type="molecule type" value="Genomic_DNA"/>
</dbReference>
<proteinExistence type="inferred from homology"/>
<evidence type="ECO:0000313" key="6">
    <source>
        <dbReference type="Proteomes" id="UP000647587"/>
    </source>
</evidence>
<dbReference type="InterPro" id="IPR017850">
    <property type="entry name" value="Alkaline_phosphatase_core_sf"/>
</dbReference>
<dbReference type="Proteomes" id="UP000647587">
    <property type="component" value="Unassembled WGS sequence"/>
</dbReference>
<comment type="similarity">
    <text evidence="1">Belongs to the sulfatase family.</text>
</comment>
<dbReference type="PANTHER" id="PTHR45953:SF1">
    <property type="entry name" value="IDURONATE 2-SULFATASE"/>
    <property type="match status" value="1"/>
</dbReference>
<evidence type="ECO:0000256" key="3">
    <source>
        <dbReference type="ARBA" id="ARBA00022801"/>
    </source>
</evidence>
<dbReference type="Gene3D" id="3.40.720.10">
    <property type="entry name" value="Alkaline Phosphatase, subunit A"/>
    <property type="match status" value="1"/>
</dbReference>
<dbReference type="InterPro" id="IPR000917">
    <property type="entry name" value="Sulfatase_N"/>
</dbReference>
<gene>
    <name evidence="5" type="ORF">GCM10008955_32110</name>
</gene>
<reference evidence="6" key="1">
    <citation type="journal article" date="2019" name="Int. J. Syst. Evol. Microbiol.">
        <title>The Global Catalogue of Microorganisms (GCM) 10K type strain sequencing project: providing services to taxonomists for standard genome sequencing and annotation.</title>
        <authorList>
            <consortium name="The Broad Institute Genomics Platform"/>
            <consortium name="The Broad Institute Genome Sequencing Center for Infectious Disease"/>
            <person name="Wu L."/>
            <person name="Ma J."/>
        </authorList>
    </citation>
    <scope>NUCLEOTIDE SEQUENCE [LARGE SCALE GENOMIC DNA]</scope>
    <source>
        <strain evidence="6">JCM 30331</strain>
    </source>
</reference>
<keyword evidence="6" id="KW-1185">Reference proteome</keyword>
<evidence type="ECO:0000256" key="2">
    <source>
        <dbReference type="ARBA" id="ARBA00022723"/>
    </source>
</evidence>
<comment type="caution">
    <text evidence="5">The sequence shown here is derived from an EMBL/GenBank/DDBJ whole genome shotgun (WGS) entry which is preliminary data.</text>
</comment>
<dbReference type="RefSeq" id="WP_189010588.1">
    <property type="nucleotide sequence ID" value="NZ_BMPP01000015.1"/>
</dbReference>
<dbReference type="InterPro" id="IPR017785">
    <property type="entry name" value="Choline-sulfatase"/>
</dbReference>
<dbReference type="SUPFAM" id="SSF53649">
    <property type="entry name" value="Alkaline phosphatase-like"/>
    <property type="match status" value="1"/>
</dbReference>
<name>A0ABQ2F0T8_9DEIO</name>
<evidence type="ECO:0000259" key="4">
    <source>
        <dbReference type="Pfam" id="PF00884"/>
    </source>
</evidence>
<dbReference type="NCBIfam" id="TIGR03417">
    <property type="entry name" value="chol_sulfatase"/>
    <property type="match status" value="1"/>
</dbReference>
<feature type="domain" description="Sulfatase N-terminal" evidence="4">
    <location>
        <begin position="4"/>
        <end position="348"/>
    </location>
</feature>
<sequence length="491" mass="54890">MSQPNILMIMVDQMAHNVIGHLGHPAVLTPHLDRLAARGVAFTSTYCNSPICVSSRTAFMTGTLVRDNGAYDNGSEFPASMPTFVHQLNQAGYQTILSGKMHFVGPDQLHGFQERLTSDISPTGLDLTPDWTRGPHANEGTSVNRLRYPPVRPWSLQMSYDDEVLHSTLVRLRQLGADAEDENAQPFFLCASFSHPHDPFLVPQAYWNLYEDRPIPPPEAPAADFASLHPYSQWIQIHHEVDRFPLSSTETLQARRAYYAAVSYMDSLVGQLLDELDRLGLDNTLVVFTSDHGEMLGEHGMWFKRTFYDGATKVPLIVALPGERQSSLRTEVVSLVDLTATLLDYAGVPQRPAYGLPPAGQSLRPLLEGRSGAWPDRAISEYFSEGTVELMLMLRAGRHKFVYVHNHAPLLFDLLEDPHELRDLAGIPENEELCRTLQAELLAELDLEELRTCILDSQQQRLLVVAGSAGTSGWRHQVTRDASRLYRRASS</sequence>
<accession>A0ABQ2F0T8</accession>
<evidence type="ECO:0000256" key="1">
    <source>
        <dbReference type="ARBA" id="ARBA00008779"/>
    </source>
</evidence>
<dbReference type="PANTHER" id="PTHR45953">
    <property type="entry name" value="IDURONATE 2-SULFATASE"/>
    <property type="match status" value="1"/>
</dbReference>
<dbReference type="PROSITE" id="PS00149">
    <property type="entry name" value="SULFATASE_2"/>
    <property type="match status" value="1"/>
</dbReference>
<evidence type="ECO:0000313" key="5">
    <source>
        <dbReference type="EMBL" id="GGK35736.1"/>
    </source>
</evidence>
<organism evidence="5 6">
    <name type="scientific">Deinococcus malanensis</name>
    <dbReference type="NCBI Taxonomy" id="1706855"/>
    <lineage>
        <taxon>Bacteria</taxon>
        <taxon>Thermotogati</taxon>
        <taxon>Deinococcota</taxon>
        <taxon>Deinococci</taxon>
        <taxon>Deinococcales</taxon>
        <taxon>Deinococcaceae</taxon>
        <taxon>Deinococcus</taxon>
    </lineage>
</organism>
<dbReference type="Pfam" id="PF00884">
    <property type="entry name" value="Sulfatase"/>
    <property type="match status" value="1"/>
</dbReference>